<protein>
    <submittedName>
        <fullName evidence="3">Uncharacterized protein</fullName>
    </submittedName>
</protein>
<dbReference type="OrthoDB" id="4179406at2759"/>
<feature type="transmembrane region" description="Helical" evidence="2">
    <location>
        <begin position="203"/>
        <end position="223"/>
    </location>
</feature>
<feature type="compositionally biased region" description="Polar residues" evidence="1">
    <location>
        <begin position="65"/>
        <end position="74"/>
    </location>
</feature>
<reference evidence="3" key="1">
    <citation type="submission" date="2021-10" db="EMBL/GenBank/DDBJ databases">
        <authorList>
            <person name="Piombo E."/>
        </authorList>
    </citation>
    <scope>NUCLEOTIDE SEQUENCE</scope>
</reference>
<feature type="region of interest" description="Disordered" evidence="1">
    <location>
        <begin position="1"/>
        <end position="173"/>
    </location>
</feature>
<accession>A0A9N9YM59</accession>
<feature type="compositionally biased region" description="Basic and acidic residues" evidence="1">
    <location>
        <begin position="8"/>
        <end position="27"/>
    </location>
</feature>
<dbReference type="Proteomes" id="UP000696573">
    <property type="component" value="Unassembled WGS sequence"/>
</dbReference>
<name>A0A9N9YM59_9HYPO</name>
<evidence type="ECO:0000313" key="4">
    <source>
        <dbReference type="Proteomes" id="UP000696573"/>
    </source>
</evidence>
<feature type="compositionally biased region" description="Basic and acidic residues" evidence="1">
    <location>
        <begin position="75"/>
        <end position="95"/>
    </location>
</feature>
<keyword evidence="2" id="KW-0472">Membrane</keyword>
<evidence type="ECO:0000313" key="3">
    <source>
        <dbReference type="EMBL" id="CAH0029683.1"/>
    </source>
</evidence>
<keyword evidence="2" id="KW-1133">Transmembrane helix</keyword>
<evidence type="ECO:0000256" key="1">
    <source>
        <dbReference type="SAM" id="MobiDB-lite"/>
    </source>
</evidence>
<sequence length="580" mass="64947">MSSRSSRRRELPIEDSWRMVEGDHDSFDTTLLPGVSDLDDDIIPSEQPSSSFPSQPSQPSSLSQANTSLGSHSQDSIRDFSRHQDDDQVILREPFRPSLPDSARTPDTEFRMPLVEVDTARSASARSPKRNVRRRTQASSQSSPSKLRDMRSMSFQDDSSGYDDSRRPSTGPLTNSLPEALFDVLRWALGVITLAFRYAQKPLALLLAVYLSFGALIIAQNMVTMSISASLSPLCRIPGASFLNLPFCPQRPSPDIPFDSMQQPVEFDDLMAVQDKFEQVLEKSSEGVSLPLEMKRSETTIRDLRTLVRHSEIQAREELVLEFDGYIDLARQSSSDLQRFNTHCGSAVDAVVAINRWTSRFIDSLDPTKDSEPLLSQWAAWFFYPFQPSETGFSERMILDKYIEHTALVSDKISGLILEAQAVLRLLTKAEDHLSLIYDISSRSSANVASRRDQVFRDLWTYLGANNAKLHNLSQQLTLLRRVDAQRSVAVKQVSALILELETIQAGLSDLRDRVAAPELLVDGATKTKSLPLSVHIETIDRGVERLETARRRISAAENDRVREALAKGGLRDEPLIEGK</sequence>
<comment type="caution">
    <text evidence="3">The sequence shown here is derived from an EMBL/GenBank/DDBJ whole genome shotgun (WGS) entry which is preliminary data.</text>
</comment>
<evidence type="ECO:0000256" key="2">
    <source>
        <dbReference type="SAM" id="Phobius"/>
    </source>
</evidence>
<keyword evidence="4" id="KW-1185">Reference proteome</keyword>
<dbReference type="AlphaFoldDB" id="A0A9N9YM59"/>
<organism evidence="3 4">
    <name type="scientific">Clonostachys rhizophaga</name>
    <dbReference type="NCBI Taxonomy" id="160324"/>
    <lineage>
        <taxon>Eukaryota</taxon>
        <taxon>Fungi</taxon>
        <taxon>Dikarya</taxon>
        <taxon>Ascomycota</taxon>
        <taxon>Pezizomycotina</taxon>
        <taxon>Sordariomycetes</taxon>
        <taxon>Hypocreomycetidae</taxon>
        <taxon>Hypocreales</taxon>
        <taxon>Bionectriaceae</taxon>
        <taxon>Clonostachys</taxon>
    </lineage>
</organism>
<feature type="compositionally biased region" description="Basic residues" evidence="1">
    <location>
        <begin position="127"/>
        <end position="136"/>
    </location>
</feature>
<feature type="compositionally biased region" description="Low complexity" evidence="1">
    <location>
        <begin position="44"/>
        <end position="64"/>
    </location>
</feature>
<proteinExistence type="predicted"/>
<keyword evidence="2" id="KW-0812">Transmembrane</keyword>
<gene>
    <name evidence="3" type="ORF">CRHIZ90672A_00003177</name>
</gene>
<dbReference type="EMBL" id="CABFNQ020000740">
    <property type="protein sequence ID" value="CAH0029683.1"/>
    <property type="molecule type" value="Genomic_DNA"/>
</dbReference>